<dbReference type="KEGG" id="llu:AKJ09_01515"/>
<gene>
    <name evidence="2" type="ORF">AKJ09_01515</name>
</gene>
<feature type="compositionally biased region" description="Low complexity" evidence="1">
    <location>
        <begin position="123"/>
        <end position="140"/>
    </location>
</feature>
<name>A0A0K1PN83_9BACT</name>
<dbReference type="STRING" id="1391654.AKJ09_01515"/>
<dbReference type="EMBL" id="CP012333">
    <property type="protein sequence ID" value="AKU94851.1"/>
    <property type="molecule type" value="Genomic_DNA"/>
</dbReference>
<protein>
    <submittedName>
        <fullName evidence="2">Uncharacterized protein</fullName>
    </submittedName>
</protein>
<dbReference type="AlphaFoldDB" id="A0A0K1PN83"/>
<evidence type="ECO:0000313" key="3">
    <source>
        <dbReference type="Proteomes" id="UP000064967"/>
    </source>
</evidence>
<evidence type="ECO:0000313" key="2">
    <source>
        <dbReference type="EMBL" id="AKU94851.1"/>
    </source>
</evidence>
<organism evidence="2 3">
    <name type="scientific">Labilithrix luteola</name>
    <dbReference type="NCBI Taxonomy" id="1391654"/>
    <lineage>
        <taxon>Bacteria</taxon>
        <taxon>Pseudomonadati</taxon>
        <taxon>Myxococcota</taxon>
        <taxon>Polyangia</taxon>
        <taxon>Polyangiales</taxon>
        <taxon>Labilitrichaceae</taxon>
        <taxon>Labilithrix</taxon>
    </lineage>
</organism>
<feature type="region of interest" description="Disordered" evidence="1">
    <location>
        <begin position="116"/>
        <end position="148"/>
    </location>
</feature>
<feature type="compositionally biased region" description="Low complexity" evidence="1">
    <location>
        <begin position="272"/>
        <end position="287"/>
    </location>
</feature>
<proteinExistence type="predicted"/>
<dbReference type="Proteomes" id="UP000064967">
    <property type="component" value="Chromosome"/>
</dbReference>
<reference evidence="2 3" key="1">
    <citation type="submission" date="2015-08" db="EMBL/GenBank/DDBJ databases">
        <authorList>
            <person name="Babu N.S."/>
            <person name="Beckwith C.J."/>
            <person name="Beseler K.G."/>
            <person name="Brison A."/>
            <person name="Carone J.V."/>
            <person name="Caskin T.P."/>
            <person name="Diamond M."/>
            <person name="Durham M.E."/>
            <person name="Foxe J.M."/>
            <person name="Go M."/>
            <person name="Henderson B.A."/>
            <person name="Jones I.B."/>
            <person name="McGettigan J.A."/>
            <person name="Micheletti S.J."/>
            <person name="Nasrallah M.E."/>
            <person name="Ortiz D."/>
            <person name="Piller C.R."/>
            <person name="Privatt S.R."/>
            <person name="Schneider S.L."/>
            <person name="Sharp S."/>
            <person name="Smith T.C."/>
            <person name="Stanton J.D."/>
            <person name="Ullery H.E."/>
            <person name="Wilson R.J."/>
            <person name="Serrano M.G."/>
            <person name="Buck G."/>
            <person name="Lee V."/>
            <person name="Wang Y."/>
            <person name="Carvalho R."/>
            <person name="Voegtly L."/>
            <person name="Shi R."/>
            <person name="Duckworth R."/>
            <person name="Johnson A."/>
            <person name="Loviza R."/>
            <person name="Walstead R."/>
            <person name="Shah Z."/>
            <person name="Kiflezghi M."/>
            <person name="Wade K."/>
            <person name="Ball S.L."/>
            <person name="Bradley K.W."/>
            <person name="Asai D.J."/>
            <person name="Bowman C.A."/>
            <person name="Russell D.A."/>
            <person name="Pope W.H."/>
            <person name="Jacobs-Sera D."/>
            <person name="Hendrix R.W."/>
            <person name="Hatfull G.F."/>
        </authorList>
    </citation>
    <scope>NUCLEOTIDE SEQUENCE [LARGE SCALE GENOMIC DNA]</scope>
    <source>
        <strain evidence="2 3">DSM 27648</strain>
    </source>
</reference>
<sequence>MLVFGALVLQGARARAQAAPETGNELDLRYHAPSECPRRDVLLSAIRERAPRGWSAADDRSFDVRIERVAGGYRGRLDVERKGTRLSTREIGGPTCDVVSTALAVFVAIALDPAERQREEEAPPSSAVVETPPVVEAPPTSRRPAPLPVTAPAVGGGPRQHWYWGSGVSANAIFNPSSAWGARVHAEVARLGPGTRLAPELRVSWGFAELVDRPPHGGVATVRFETFRPEACALIERVPLTVGACAGLDLGWLRATTRDLPRAGGPPPPGTPRAQPYGRAGSCSTGSRSRRRWAFFFRSHAPASSSPNQSVPFIAYRRWPSRRA</sequence>
<evidence type="ECO:0000256" key="1">
    <source>
        <dbReference type="SAM" id="MobiDB-lite"/>
    </source>
</evidence>
<accession>A0A0K1PN83</accession>
<feature type="region of interest" description="Disordered" evidence="1">
    <location>
        <begin position="258"/>
        <end position="287"/>
    </location>
</feature>
<keyword evidence="3" id="KW-1185">Reference proteome</keyword>